<keyword evidence="2" id="KW-1133">Transmembrane helix</keyword>
<evidence type="ECO:0000313" key="3">
    <source>
        <dbReference type="EMBL" id="KEQ67633.1"/>
    </source>
</evidence>
<dbReference type="HOGENOM" id="CLU_067905_0_0_1"/>
<dbReference type="STRING" id="1043003.A0A074W481"/>
<dbReference type="EMBL" id="KL584824">
    <property type="protein sequence ID" value="KEQ67633.1"/>
    <property type="molecule type" value="Genomic_DNA"/>
</dbReference>
<accession>A0A074W481</accession>
<reference evidence="3 4" key="1">
    <citation type="journal article" date="2014" name="BMC Genomics">
        <title>Genome sequencing of four Aureobasidium pullulans varieties: biotechnological potential, stress tolerance, and description of new species.</title>
        <authorList>
            <person name="Gostin Ar C."/>
            <person name="Ohm R.A."/>
            <person name="Kogej T."/>
            <person name="Sonjak S."/>
            <person name="Turk M."/>
            <person name="Zajc J."/>
            <person name="Zalar P."/>
            <person name="Grube M."/>
            <person name="Sun H."/>
            <person name="Han J."/>
            <person name="Sharma A."/>
            <person name="Chiniquy J."/>
            <person name="Ngan C.Y."/>
            <person name="Lipzen A."/>
            <person name="Barry K."/>
            <person name="Grigoriev I.V."/>
            <person name="Gunde-Cimerman N."/>
        </authorList>
    </citation>
    <scope>NUCLEOTIDE SEQUENCE [LARGE SCALE GENOMIC DNA]</scope>
    <source>
        <strain evidence="3 4">CBS 110374</strain>
    </source>
</reference>
<proteinExistence type="predicted"/>
<feature type="compositionally biased region" description="Polar residues" evidence="1">
    <location>
        <begin position="266"/>
        <end position="275"/>
    </location>
</feature>
<feature type="transmembrane region" description="Helical" evidence="2">
    <location>
        <begin position="52"/>
        <end position="73"/>
    </location>
</feature>
<name>A0A074W481_AURM1</name>
<keyword evidence="2" id="KW-0812">Transmembrane</keyword>
<feature type="transmembrane region" description="Helical" evidence="2">
    <location>
        <begin position="114"/>
        <end position="136"/>
    </location>
</feature>
<evidence type="ECO:0000256" key="2">
    <source>
        <dbReference type="SAM" id="Phobius"/>
    </source>
</evidence>
<dbReference type="AlphaFoldDB" id="A0A074W481"/>
<dbReference type="Proteomes" id="UP000030672">
    <property type="component" value="Unassembled WGS sequence"/>
</dbReference>
<keyword evidence="4" id="KW-1185">Reference proteome</keyword>
<sequence length="294" mass="32987">MRYTTLSAKEPEIVRWYWRIAALCASCLILGGFLVIPSIFDSEPQLRVSKTTLGGFGIGLLALGFSLAALSSFCSRSWAFTAEHVLIPCIFACLIGFLNVPYCFVVSTRFQWNVAAMTTMIGSASTAFLFTILYLFARRKFTQLKSEQNTFSDDVNLLRRPSNTSASGSYHTQSYFKNHIANMHPTVRTPPAATPPDELSLDDVELQRRRMSDLLHKPEPQPSSASSPFNRIDFVVDEIDSPLNGYYAPTGGGHLAAHSLEDPSWRSRNASWVTNDSRRNSSREERRREIEMGR</sequence>
<feature type="transmembrane region" description="Helical" evidence="2">
    <location>
        <begin position="20"/>
        <end position="40"/>
    </location>
</feature>
<feature type="region of interest" description="Disordered" evidence="1">
    <location>
        <begin position="250"/>
        <end position="294"/>
    </location>
</feature>
<feature type="compositionally biased region" description="Basic and acidic residues" evidence="1">
    <location>
        <begin position="276"/>
        <end position="294"/>
    </location>
</feature>
<dbReference type="RefSeq" id="XP_040884656.1">
    <property type="nucleotide sequence ID" value="XM_041025672.1"/>
</dbReference>
<evidence type="ECO:0000313" key="4">
    <source>
        <dbReference type="Proteomes" id="UP000030672"/>
    </source>
</evidence>
<feature type="transmembrane region" description="Helical" evidence="2">
    <location>
        <begin position="85"/>
        <end position="108"/>
    </location>
</feature>
<evidence type="ECO:0000256" key="1">
    <source>
        <dbReference type="SAM" id="MobiDB-lite"/>
    </source>
</evidence>
<protein>
    <submittedName>
        <fullName evidence="3">Uncharacterized protein</fullName>
    </submittedName>
</protein>
<organism evidence="3 4">
    <name type="scientific">Aureobasidium melanogenum (strain CBS 110374)</name>
    <name type="common">Aureobasidium pullulans var. melanogenum</name>
    <dbReference type="NCBI Taxonomy" id="1043003"/>
    <lineage>
        <taxon>Eukaryota</taxon>
        <taxon>Fungi</taxon>
        <taxon>Dikarya</taxon>
        <taxon>Ascomycota</taxon>
        <taxon>Pezizomycotina</taxon>
        <taxon>Dothideomycetes</taxon>
        <taxon>Dothideomycetidae</taxon>
        <taxon>Dothideales</taxon>
        <taxon>Saccotheciaceae</taxon>
        <taxon>Aureobasidium</taxon>
    </lineage>
</organism>
<keyword evidence="2" id="KW-0472">Membrane</keyword>
<dbReference type="GeneID" id="63919045"/>
<gene>
    <name evidence="3" type="ORF">M437DRAFT_71446</name>
</gene>